<dbReference type="eggNOG" id="KOG4508">
    <property type="taxonomic scope" value="Eukaryota"/>
</dbReference>
<protein>
    <submittedName>
        <fullName evidence="3">Uncharacterized protein</fullName>
    </submittedName>
</protein>
<dbReference type="PANTHER" id="PTHR31270:SF1">
    <property type="entry name" value="GLUTAMINYL-PEPTIDE CYCLOTRANSFERASE"/>
    <property type="match status" value="1"/>
</dbReference>
<dbReference type="GeneID" id="7441788"/>
<dbReference type="HOGENOM" id="CLU_454576_0_0_1"/>
<dbReference type="InterPro" id="IPR007788">
    <property type="entry name" value="QCT"/>
</dbReference>
<keyword evidence="2" id="KW-0812">Transmembrane</keyword>
<keyword evidence="2" id="KW-0472">Membrane</keyword>
<reference evidence="3 4" key="2">
    <citation type="journal article" date="2008" name="Nature">
        <title>The Phaeodactylum genome reveals the evolutionary history of diatom genomes.</title>
        <authorList>
            <person name="Bowler C."/>
            <person name="Allen A.E."/>
            <person name="Badger J.H."/>
            <person name="Grimwood J."/>
            <person name="Jabbari K."/>
            <person name="Kuo A."/>
            <person name="Maheswari U."/>
            <person name="Martens C."/>
            <person name="Maumus F."/>
            <person name="Otillar R.P."/>
            <person name="Rayko E."/>
            <person name="Salamov A."/>
            <person name="Vandepoele K."/>
            <person name="Beszteri B."/>
            <person name="Gruber A."/>
            <person name="Heijde M."/>
            <person name="Katinka M."/>
            <person name="Mock T."/>
            <person name="Valentin K."/>
            <person name="Verret F."/>
            <person name="Berges J.A."/>
            <person name="Brownlee C."/>
            <person name="Cadoret J.P."/>
            <person name="Chiovitti A."/>
            <person name="Choi C.J."/>
            <person name="Coesel S."/>
            <person name="De Martino A."/>
            <person name="Detter J.C."/>
            <person name="Durkin C."/>
            <person name="Falciatore A."/>
            <person name="Fournet J."/>
            <person name="Haruta M."/>
            <person name="Huysman M.J."/>
            <person name="Jenkins B.D."/>
            <person name="Jiroutova K."/>
            <person name="Jorgensen R.E."/>
            <person name="Joubert Y."/>
            <person name="Kaplan A."/>
            <person name="Kroger N."/>
            <person name="Kroth P.G."/>
            <person name="La Roche J."/>
            <person name="Lindquist E."/>
            <person name="Lommer M."/>
            <person name="Martin-Jezequel V."/>
            <person name="Lopez P.J."/>
            <person name="Lucas S."/>
            <person name="Mangogna M."/>
            <person name="McGinnis K."/>
            <person name="Medlin L.K."/>
            <person name="Montsant A."/>
            <person name="Oudot-Le Secq M.P."/>
            <person name="Napoli C."/>
            <person name="Obornik M."/>
            <person name="Parker M.S."/>
            <person name="Petit J.L."/>
            <person name="Porcel B.M."/>
            <person name="Poulsen N."/>
            <person name="Robison M."/>
            <person name="Rychlewski L."/>
            <person name="Rynearson T.A."/>
            <person name="Schmutz J."/>
            <person name="Shapiro H."/>
            <person name="Siaut M."/>
            <person name="Stanley M."/>
            <person name="Sussman M.R."/>
            <person name="Taylor A.R."/>
            <person name="Vardi A."/>
            <person name="von Dassow P."/>
            <person name="Vyverman W."/>
            <person name="Willis A."/>
            <person name="Wyrwicz L.S."/>
            <person name="Rokhsar D.S."/>
            <person name="Weissenbach J."/>
            <person name="Armbrust E.V."/>
            <person name="Green B.R."/>
            <person name="Van de Peer Y."/>
            <person name="Grigoriev I.V."/>
        </authorList>
    </citation>
    <scope>NUCLEOTIDE SEQUENCE [LARGE SCALE GENOMIC DNA]</scope>
    <source>
        <strain evidence="3 4">CCMP1335</strain>
    </source>
</reference>
<organism evidence="3 4">
    <name type="scientific">Thalassiosira pseudonana</name>
    <name type="common">Marine diatom</name>
    <name type="synonym">Cyclotella nana</name>
    <dbReference type="NCBI Taxonomy" id="35128"/>
    <lineage>
        <taxon>Eukaryota</taxon>
        <taxon>Sar</taxon>
        <taxon>Stramenopiles</taxon>
        <taxon>Ochrophyta</taxon>
        <taxon>Bacillariophyta</taxon>
        <taxon>Coscinodiscophyceae</taxon>
        <taxon>Thalassiosirophycidae</taxon>
        <taxon>Thalassiosirales</taxon>
        <taxon>Thalassiosiraceae</taxon>
        <taxon>Thalassiosira</taxon>
    </lineage>
</organism>
<accession>B8BXA5</accession>
<feature type="compositionally biased region" description="Basic and acidic residues" evidence="1">
    <location>
        <begin position="181"/>
        <end position="229"/>
    </location>
</feature>
<sequence length="601" mass="67667">MSDPPMSFSDDEHSFDDNDGPPSDLDSEYGDVGNDNGVTKEHSMKPKNRHDFYRASIRRQNCCFGSSMVTLAGLFVAAYFVMGLSFTPSNIGIFGDESTMKGTTGEVGIDADNAETQEIIDTEITELEKAGKWGEHAKDKHSKINKNMKDLTKNRDSIGEKSWVEKKQWWADHKDDLDESKMTKKEKHIADRMKKQEQKQEDRLKKQEERQKKKNDRGQQHGKDKEHKHGWGKQNTKADGTTEIDSIVDKLANHYNFTGTGSGKENFPGSDTLGNNFRGNGKGKWKDRQGVNEGAGAGKKARDQWKNKCKGRNAAKDASCNDVMVNKVEDIIKVRGKNGEDVAAAESNGDGAVEESVSTSDPVREANTEESPVAKEAEEPAAKQIVQTVMSNMFTVMEQVIHDKSSFTQGISYGSDGMIYETTGLYGQSKLRMIDPSTFEILQSVDVENTDGNERIIEITWREQTGFIYDSKTLEQLETFQYTTTAPNNEGWGITYDDAKKEFIVSDGSSFLYFWDRDTLEEKRKVKVTRFNGNPQGQLNELEWIDGLVCCNIWHSDEIICVDPVTGKSVREYGEKAVPPDVEFAHLLVWLTSFFRLHIIQ</sequence>
<evidence type="ECO:0000256" key="1">
    <source>
        <dbReference type="SAM" id="MobiDB-lite"/>
    </source>
</evidence>
<gene>
    <name evidence="3" type="ORF">THAPSDRAFT_3266</name>
</gene>
<feature type="region of interest" description="Disordered" evidence="1">
    <location>
        <begin position="181"/>
        <end position="316"/>
    </location>
</feature>
<dbReference type="Pfam" id="PF05096">
    <property type="entry name" value="Glu_cyclase_2"/>
    <property type="match status" value="1"/>
</dbReference>
<feature type="region of interest" description="Disordered" evidence="1">
    <location>
        <begin position="342"/>
        <end position="380"/>
    </location>
</feature>
<feature type="compositionally biased region" description="Basic and acidic residues" evidence="1">
    <location>
        <begin position="362"/>
        <end position="380"/>
    </location>
</feature>
<feature type="compositionally biased region" description="Acidic residues" evidence="1">
    <location>
        <begin position="17"/>
        <end position="29"/>
    </location>
</feature>
<feature type="transmembrane region" description="Helical" evidence="2">
    <location>
        <begin position="62"/>
        <end position="82"/>
    </location>
</feature>
<reference evidence="3 4" key="1">
    <citation type="journal article" date="2004" name="Science">
        <title>The genome of the diatom Thalassiosira pseudonana: ecology, evolution, and metabolism.</title>
        <authorList>
            <person name="Armbrust E.V."/>
            <person name="Berges J.A."/>
            <person name="Bowler C."/>
            <person name="Green B.R."/>
            <person name="Martinez D."/>
            <person name="Putnam N.H."/>
            <person name="Zhou S."/>
            <person name="Allen A.E."/>
            <person name="Apt K.E."/>
            <person name="Bechner M."/>
            <person name="Brzezinski M.A."/>
            <person name="Chaal B.K."/>
            <person name="Chiovitti A."/>
            <person name="Davis A.K."/>
            <person name="Demarest M.S."/>
            <person name="Detter J.C."/>
            <person name="Glavina T."/>
            <person name="Goodstein D."/>
            <person name="Hadi M.Z."/>
            <person name="Hellsten U."/>
            <person name="Hildebrand M."/>
            <person name="Jenkins B.D."/>
            <person name="Jurka J."/>
            <person name="Kapitonov V.V."/>
            <person name="Kroger N."/>
            <person name="Lau W.W."/>
            <person name="Lane T.W."/>
            <person name="Larimer F.W."/>
            <person name="Lippmeier J.C."/>
            <person name="Lucas S."/>
            <person name="Medina M."/>
            <person name="Montsant A."/>
            <person name="Obornik M."/>
            <person name="Parker M.S."/>
            <person name="Palenik B."/>
            <person name="Pazour G.J."/>
            <person name="Richardson P.M."/>
            <person name="Rynearson T.A."/>
            <person name="Saito M.A."/>
            <person name="Schwartz D.C."/>
            <person name="Thamatrakoln K."/>
            <person name="Valentin K."/>
            <person name="Vardi A."/>
            <person name="Wilkerson F.P."/>
            <person name="Rokhsar D.S."/>
        </authorList>
    </citation>
    <scope>NUCLEOTIDE SEQUENCE [LARGE SCALE GENOMIC DNA]</scope>
    <source>
        <strain evidence="3 4">CCMP1335</strain>
    </source>
</reference>
<dbReference type="GO" id="GO:0016603">
    <property type="term" value="F:glutaminyl-peptide cyclotransferase activity"/>
    <property type="evidence" value="ECO:0007669"/>
    <property type="project" value="InterPro"/>
</dbReference>
<feature type="region of interest" description="Disordered" evidence="1">
    <location>
        <begin position="1"/>
        <end position="45"/>
    </location>
</feature>
<dbReference type="STRING" id="35128.B8BXA5"/>
<proteinExistence type="predicted"/>
<dbReference type="PaxDb" id="35128-Thaps3266"/>
<dbReference type="InParanoid" id="B8BXA5"/>
<dbReference type="Proteomes" id="UP000001449">
    <property type="component" value="Chromosome 3"/>
</dbReference>
<evidence type="ECO:0000313" key="4">
    <source>
        <dbReference type="Proteomes" id="UP000001449"/>
    </source>
</evidence>
<dbReference type="EMBL" id="CM000640">
    <property type="protein sequence ID" value="EED93674.1"/>
    <property type="molecule type" value="Genomic_DNA"/>
</dbReference>
<name>B8BXA5_THAPS</name>
<dbReference type="SUPFAM" id="SSF75011">
    <property type="entry name" value="3-carboxy-cis,cis-mucoante lactonizing enzyme"/>
    <property type="match status" value="1"/>
</dbReference>
<dbReference type="RefSeq" id="XP_002288238.1">
    <property type="nucleotide sequence ID" value="XM_002288202.1"/>
</dbReference>
<evidence type="ECO:0000256" key="2">
    <source>
        <dbReference type="SAM" id="Phobius"/>
    </source>
</evidence>
<feature type="region of interest" description="Disordered" evidence="1">
    <location>
        <begin position="131"/>
        <end position="153"/>
    </location>
</feature>
<keyword evidence="2" id="KW-1133">Transmembrane helix</keyword>
<keyword evidence="4" id="KW-1185">Reference proteome</keyword>
<evidence type="ECO:0000313" key="3">
    <source>
        <dbReference type="EMBL" id="EED93674.1"/>
    </source>
</evidence>
<dbReference type="AlphaFoldDB" id="B8BXA5"/>
<dbReference type="KEGG" id="tps:THAPSDRAFT_3266"/>
<dbReference type="PANTHER" id="PTHR31270">
    <property type="entry name" value="GLUTAMINYL-PEPTIDE CYCLOTRANSFERASE"/>
    <property type="match status" value="1"/>
</dbReference>